<dbReference type="RefSeq" id="WP_379911732.1">
    <property type="nucleotide sequence ID" value="NZ_JBHSWE010000001.1"/>
</dbReference>
<keyword evidence="2 9" id="KW-0813">Transport</keyword>
<feature type="transmembrane region" description="Helical" evidence="9">
    <location>
        <begin position="83"/>
        <end position="108"/>
    </location>
</feature>
<evidence type="ECO:0000256" key="3">
    <source>
        <dbReference type="ARBA" id="ARBA00022475"/>
    </source>
</evidence>
<dbReference type="Proteomes" id="UP001596422">
    <property type="component" value="Unassembled WGS sequence"/>
</dbReference>
<sequence>MKLLYKKVLSWLTGGSLFIVFAVVLGSSLSRYALNAPIQWSEEIAKYAMIYGAMFGTILCYLEGIHIRFGFVADAVPVQVQRLFNILVDITTLGSGVVLVWSGYLFVLKRGGILATGTGLPMYVFQSAMIVGGIGLTLAALIKLMERFGHRTEAQAQPQQSE</sequence>
<reference evidence="12" key="1">
    <citation type="journal article" date="2019" name="Int. J. Syst. Evol. Microbiol.">
        <title>The Global Catalogue of Microorganisms (GCM) 10K type strain sequencing project: providing services to taxonomists for standard genome sequencing and annotation.</title>
        <authorList>
            <consortium name="The Broad Institute Genomics Platform"/>
            <consortium name="The Broad Institute Genome Sequencing Center for Infectious Disease"/>
            <person name="Wu L."/>
            <person name="Ma J."/>
        </authorList>
    </citation>
    <scope>NUCLEOTIDE SEQUENCE [LARGE SCALE GENOMIC DNA]</scope>
    <source>
        <strain evidence="12">NBRC 111756</strain>
    </source>
</reference>
<evidence type="ECO:0000259" key="10">
    <source>
        <dbReference type="Pfam" id="PF04290"/>
    </source>
</evidence>
<feature type="transmembrane region" description="Helical" evidence="9">
    <location>
        <begin position="12"/>
        <end position="32"/>
    </location>
</feature>
<evidence type="ECO:0000256" key="9">
    <source>
        <dbReference type="RuleBase" id="RU369079"/>
    </source>
</evidence>
<comment type="similarity">
    <text evidence="8 9">Belongs to the TRAP transporter small permease family.</text>
</comment>
<evidence type="ECO:0000256" key="6">
    <source>
        <dbReference type="ARBA" id="ARBA00022989"/>
    </source>
</evidence>
<keyword evidence="7 9" id="KW-0472">Membrane</keyword>
<evidence type="ECO:0000256" key="1">
    <source>
        <dbReference type="ARBA" id="ARBA00004429"/>
    </source>
</evidence>
<keyword evidence="5 9" id="KW-0812">Transmembrane</keyword>
<comment type="function">
    <text evidence="9">Part of the tripartite ATP-independent periplasmic (TRAP) transport system.</text>
</comment>
<accession>A0ABW2A753</accession>
<keyword evidence="6 9" id="KW-1133">Transmembrane helix</keyword>
<evidence type="ECO:0000313" key="12">
    <source>
        <dbReference type="Proteomes" id="UP001596422"/>
    </source>
</evidence>
<keyword evidence="12" id="KW-1185">Reference proteome</keyword>
<comment type="caution">
    <text evidence="11">The sequence shown here is derived from an EMBL/GenBank/DDBJ whole genome shotgun (WGS) entry which is preliminary data.</text>
</comment>
<dbReference type="InterPro" id="IPR055348">
    <property type="entry name" value="DctQ"/>
</dbReference>
<dbReference type="PANTHER" id="PTHR35011:SF2">
    <property type="entry name" value="2,3-DIKETO-L-GULONATE TRAP TRANSPORTER SMALL PERMEASE PROTEIN YIAM"/>
    <property type="match status" value="1"/>
</dbReference>
<protein>
    <recommendedName>
        <fullName evidence="9">TRAP transporter small permease protein</fullName>
    </recommendedName>
</protein>
<evidence type="ECO:0000256" key="5">
    <source>
        <dbReference type="ARBA" id="ARBA00022692"/>
    </source>
</evidence>
<dbReference type="PANTHER" id="PTHR35011">
    <property type="entry name" value="2,3-DIKETO-L-GULONATE TRAP TRANSPORTER SMALL PERMEASE PROTEIN YIAM"/>
    <property type="match status" value="1"/>
</dbReference>
<evidence type="ECO:0000256" key="2">
    <source>
        <dbReference type="ARBA" id="ARBA00022448"/>
    </source>
</evidence>
<comment type="subcellular location">
    <subcellularLocation>
        <location evidence="1 9">Cell inner membrane</location>
        <topology evidence="1 9">Multi-pass membrane protein</topology>
    </subcellularLocation>
</comment>
<evidence type="ECO:0000256" key="7">
    <source>
        <dbReference type="ARBA" id="ARBA00023136"/>
    </source>
</evidence>
<dbReference type="InterPro" id="IPR007387">
    <property type="entry name" value="TRAP_DctQ"/>
</dbReference>
<keyword evidence="4 9" id="KW-0997">Cell inner membrane</keyword>
<evidence type="ECO:0000256" key="8">
    <source>
        <dbReference type="ARBA" id="ARBA00038436"/>
    </source>
</evidence>
<feature type="domain" description="Tripartite ATP-independent periplasmic transporters DctQ component" evidence="10">
    <location>
        <begin position="21"/>
        <end position="148"/>
    </location>
</feature>
<organism evidence="11 12">
    <name type="scientific">Marinobacterium aestuariivivens</name>
    <dbReference type="NCBI Taxonomy" id="1698799"/>
    <lineage>
        <taxon>Bacteria</taxon>
        <taxon>Pseudomonadati</taxon>
        <taxon>Pseudomonadota</taxon>
        <taxon>Gammaproteobacteria</taxon>
        <taxon>Oceanospirillales</taxon>
        <taxon>Oceanospirillaceae</taxon>
        <taxon>Marinobacterium</taxon>
    </lineage>
</organism>
<proteinExistence type="inferred from homology"/>
<feature type="transmembrane region" description="Helical" evidence="9">
    <location>
        <begin position="120"/>
        <end position="142"/>
    </location>
</feature>
<keyword evidence="3" id="KW-1003">Cell membrane</keyword>
<comment type="subunit">
    <text evidence="9">The complex comprises the extracytoplasmic solute receptor protein and the two transmembrane proteins.</text>
</comment>
<gene>
    <name evidence="11" type="ORF">ACFQDL_27230</name>
</gene>
<evidence type="ECO:0000313" key="11">
    <source>
        <dbReference type="EMBL" id="MFC6673370.1"/>
    </source>
</evidence>
<name>A0ABW2A753_9GAMM</name>
<feature type="transmembrane region" description="Helical" evidence="9">
    <location>
        <begin position="44"/>
        <end position="62"/>
    </location>
</feature>
<dbReference type="EMBL" id="JBHSWE010000001">
    <property type="protein sequence ID" value="MFC6673370.1"/>
    <property type="molecule type" value="Genomic_DNA"/>
</dbReference>
<evidence type="ECO:0000256" key="4">
    <source>
        <dbReference type="ARBA" id="ARBA00022519"/>
    </source>
</evidence>
<dbReference type="Pfam" id="PF04290">
    <property type="entry name" value="DctQ"/>
    <property type="match status" value="1"/>
</dbReference>